<dbReference type="InterPro" id="IPR011992">
    <property type="entry name" value="EF-hand-dom_pair"/>
</dbReference>
<evidence type="ECO:0000313" key="10">
    <source>
        <dbReference type="EMBL" id="AOE43310.1"/>
    </source>
</evidence>
<comment type="similarity">
    <text evidence="2">Belongs to the NADH dehydrogenase family.</text>
</comment>
<dbReference type="GO" id="GO:0003954">
    <property type="term" value="F:NADH dehydrogenase activity"/>
    <property type="evidence" value="ECO:0007669"/>
    <property type="project" value="InterPro"/>
</dbReference>
<evidence type="ECO:0000256" key="5">
    <source>
        <dbReference type="ARBA" id="ARBA00022837"/>
    </source>
</evidence>
<dbReference type="Pfam" id="PF22366">
    <property type="entry name" value="NDH2_C"/>
    <property type="match status" value="1"/>
</dbReference>
<dbReference type="GO" id="GO:0005743">
    <property type="term" value="C:mitochondrial inner membrane"/>
    <property type="evidence" value="ECO:0007669"/>
    <property type="project" value="UniProtKB-SubCell"/>
</dbReference>
<name>A0A1L2FV15_9MYCE</name>
<keyword evidence="8" id="KW-0520">NAD</keyword>
<dbReference type="Pfam" id="PF07992">
    <property type="entry name" value="Pyr_redox_2"/>
    <property type="match status" value="1"/>
</dbReference>
<evidence type="ECO:0000256" key="4">
    <source>
        <dbReference type="ARBA" id="ARBA00022827"/>
    </source>
</evidence>
<dbReference type="Pfam" id="PF13202">
    <property type="entry name" value="EF-hand_5"/>
    <property type="match status" value="2"/>
</dbReference>
<dbReference type="PROSITE" id="PS50222">
    <property type="entry name" value="EF_HAND_2"/>
    <property type="match status" value="2"/>
</dbReference>
<dbReference type="EMBL" id="KX539464">
    <property type="protein sequence ID" value="AOE43310.1"/>
    <property type="molecule type" value="Genomic_DNA"/>
</dbReference>
<dbReference type="InterPro" id="IPR018247">
    <property type="entry name" value="EF_Hand_1_Ca_BS"/>
</dbReference>
<keyword evidence="3" id="KW-0285">Flavoprotein</keyword>
<dbReference type="InterPro" id="IPR045024">
    <property type="entry name" value="NDH-2"/>
</dbReference>
<evidence type="ECO:0000259" key="9">
    <source>
        <dbReference type="PROSITE" id="PS50222"/>
    </source>
</evidence>
<dbReference type="SMART" id="SM00054">
    <property type="entry name" value="EFh"/>
    <property type="match status" value="2"/>
</dbReference>
<dbReference type="PRINTS" id="PR00368">
    <property type="entry name" value="FADPNR"/>
</dbReference>
<proteinExistence type="inferred from homology"/>
<reference evidence="10" key="1">
    <citation type="submission" date="2016-06" db="EMBL/GenBank/DDBJ databases">
        <title>A core phylogeny of Dictyostelia derived from 50 functionally divergent proteins retrieved from five existing and six newly sequenced genomes.</title>
        <authorList>
            <person name="Singh R."/>
            <person name="Schilde C."/>
            <person name="Gezzard T."/>
            <person name="Schaap P."/>
        </authorList>
    </citation>
    <scope>NUCLEOTIDE SEQUENCE</scope>
    <source>
        <strain evidence="10">MexM19A</strain>
    </source>
</reference>
<dbReference type="InterPro" id="IPR023753">
    <property type="entry name" value="FAD/NAD-binding_dom"/>
</dbReference>
<dbReference type="SUPFAM" id="SSF47473">
    <property type="entry name" value="EF-hand"/>
    <property type="match status" value="1"/>
</dbReference>
<evidence type="ECO:0000256" key="1">
    <source>
        <dbReference type="ARBA" id="ARBA00004137"/>
    </source>
</evidence>
<keyword evidence="4" id="KW-0274">FAD</keyword>
<evidence type="ECO:0000256" key="7">
    <source>
        <dbReference type="ARBA" id="ARBA00023002"/>
    </source>
</evidence>
<evidence type="ECO:0000256" key="2">
    <source>
        <dbReference type="ARBA" id="ARBA00005272"/>
    </source>
</evidence>
<keyword evidence="5" id="KW-0106">Calcium</keyword>
<dbReference type="InterPro" id="IPR054585">
    <property type="entry name" value="NDH2-like_C"/>
</dbReference>
<dbReference type="SUPFAM" id="SSF51905">
    <property type="entry name" value="FAD/NAD(P)-binding domain"/>
    <property type="match status" value="1"/>
</dbReference>
<evidence type="ECO:0000256" key="6">
    <source>
        <dbReference type="ARBA" id="ARBA00022946"/>
    </source>
</evidence>
<protein>
    <submittedName>
        <fullName evidence="10">Calcium-binding EF-hand domain-containing protein</fullName>
    </submittedName>
</protein>
<dbReference type="AlphaFoldDB" id="A0A1L2FV15"/>
<evidence type="ECO:0000256" key="3">
    <source>
        <dbReference type="ARBA" id="ARBA00022630"/>
    </source>
</evidence>
<dbReference type="Gene3D" id="3.50.50.100">
    <property type="match status" value="2"/>
</dbReference>
<sequence length="562" mass="63484">MTRRYPYLSHSVRCPSQPMANKGLFAKEKGKRILIVIISFKIFSSSYLHQCWHLLHIIEPIRRILHRISKTNAIFVEAECTDIVHNENYIVIKDVNPLEGPKPKDAKIYYDKLIVAIGSMPHTMGTKGVEENCLFLKEAADAWKIRTKIMDCFERASFPGQPIEEIKRLLSIVVVGGGPTGVEFAGEIYGIYITLSYLDYIYDDLVNTFPELIKHCTITLVQSADHLLNTYDSKIIDCNYLNDFKNKVTEKEFGRSGIKTLFGSRVTDVEQSKITVLNKADKKNYTLPFGMCLWATGVGARPLTKKFCDSIDEQKNNRAISTDAFLRACGVNNHNVYAIGDCSTISQTPLINHVVELFKEADVNGDNKLSIDELVTLVRHHVQKHPQLLSYVAVLKDKFKEFDVNHDGFLQLDEFRCLIEKIDSDLTTLPATAQVANQQGKYVAQCLNKLDSSHRATTTATNPKPADPNNNNGTADLMPFKYKHLGSFAYIGHRNAVADVPGAFSGGGFGVWWAYRSIYLEKQFSLKNRVLVTLDWWKAIFLTAVCIKRFIDLVNNNIKQLS</sequence>
<dbReference type="PANTHER" id="PTHR43706:SF51">
    <property type="entry name" value="CALCIUM-BINDING EF-HAND DOMAIN-CONTAINING PROTEIN"/>
    <property type="match status" value="1"/>
</dbReference>
<feature type="domain" description="EF-hand" evidence="9">
    <location>
        <begin position="390"/>
        <end position="425"/>
    </location>
</feature>
<dbReference type="PANTHER" id="PTHR43706">
    <property type="entry name" value="NADH DEHYDROGENASE"/>
    <property type="match status" value="1"/>
</dbReference>
<dbReference type="InterPro" id="IPR036188">
    <property type="entry name" value="FAD/NAD-bd_sf"/>
</dbReference>
<accession>A0A1L2FV15</accession>
<keyword evidence="7" id="KW-0560">Oxidoreductase</keyword>
<dbReference type="InterPro" id="IPR002048">
    <property type="entry name" value="EF_hand_dom"/>
</dbReference>
<keyword evidence="6" id="KW-0809">Transit peptide</keyword>
<organism evidence="10">
    <name type="scientific">Cavenderia deminutiva</name>
    <dbReference type="NCBI Taxonomy" id="361123"/>
    <lineage>
        <taxon>Eukaryota</taxon>
        <taxon>Amoebozoa</taxon>
        <taxon>Evosea</taxon>
        <taxon>Eumycetozoa</taxon>
        <taxon>Dictyostelia</taxon>
        <taxon>Acytosteliales</taxon>
        <taxon>Cavenderiaceae</taxon>
        <taxon>Cavenderia</taxon>
    </lineage>
</organism>
<comment type="subcellular location">
    <subcellularLocation>
        <location evidence="1">Mitochondrion inner membrane</location>
        <topology evidence="1">Peripheral membrane protein</topology>
        <orientation evidence="1">Intermembrane side</orientation>
    </subcellularLocation>
</comment>
<dbReference type="PROSITE" id="PS00018">
    <property type="entry name" value="EF_HAND_1"/>
    <property type="match status" value="2"/>
</dbReference>
<feature type="domain" description="EF-hand" evidence="9">
    <location>
        <begin position="349"/>
        <end position="384"/>
    </location>
</feature>
<evidence type="ECO:0000256" key="8">
    <source>
        <dbReference type="ARBA" id="ARBA00023027"/>
    </source>
</evidence>
<dbReference type="GO" id="GO:0005509">
    <property type="term" value="F:calcium ion binding"/>
    <property type="evidence" value="ECO:0007669"/>
    <property type="project" value="InterPro"/>
</dbReference>